<dbReference type="Pfam" id="PF03676">
    <property type="entry name" value="PHAF1"/>
    <property type="match status" value="2"/>
</dbReference>
<dbReference type="OrthoDB" id="411211at2759"/>
<sequence>MSLFNAQVHPGRALGFLVLGASLHDILTRLKAEPQRFPKLDLIYEHSSPVKDPILVNLPVNGIRLRFDGPEQRLRLIEVLDFTKSKLTYNDREVHRPTAAVPAGTAPAESLNGPTFRHIYNRLLGPTFPGEYIEPEADDETGLGLYVLSYPGIAFSFPINCSAWSPGKDVVSLLSSAGQPATSMAIFSGESWPDARDNLYTQTLQPLKTFTALPKGRESVPEEVGLVKIHGEGRLELTRPWASGPFWILLGETTPQELVAELGPPDAIYRKNDQRMSIHKARTASESRTRRPSDVRDDSTDTDQSSAHTATDDSEEESGDGEAAGNVSGECFFNYFYHGFDILISTPSPPTRAPPSKTALNHDGDKIILPTDTPSRVVASKLILHSNVPGSYPFNRHRRCRWEIQYLTGKGSVEVINSETPFTETEARLHEEWKSIYKNAEEAKQRQRGMVLNRDWGDSPGSSCELLGGWEDSMGGKRARGSGVNNDDVKGLGNTTLFGFPGLVFEVLQNDTKCVGVGVSGFAVAVATSHYYTIALYATNTPANSISNAPVDVHLVSARNAPIHVSGAFSTPSEGPCILVGYARVA</sequence>
<reference evidence="3 4" key="1">
    <citation type="journal article" date="2018" name="IMA Fungus">
        <title>IMA Genome-F 9: Draft genome sequence of Annulohypoxylon stygium, Aspergillus mulundensis, Berkeleyomyces basicola (syn. Thielaviopsis basicola), Ceratocystis smalleyi, two Cercospora beticola strains, Coleophoma cylindrospora, Fusarium fracticaudum, Phialophora cf. hyalina, and Morchella septimelata.</title>
        <authorList>
            <person name="Wingfield B.D."/>
            <person name="Bills G.F."/>
            <person name="Dong Y."/>
            <person name="Huang W."/>
            <person name="Nel W.J."/>
            <person name="Swalarsk-Parry B.S."/>
            <person name="Vaghefi N."/>
            <person name="Wilken P.M."/>
            <person name="An Z."/>
            <person name="de Beer Z.W."/>
            <person name="De Vos L."/>
            <person name="Chen L."/>
            <person name="Duong T.A."/>
            <person name="Gao Y."/>
            <person name="Hammerbacher A."/>
            <person name="Kikkert J.R."/>
            <person name="Li Y."/>
            <person name="Li H."/>
            <person name="Li K."/>
            <person name="Li Q."/>
            <person name="Liu X."/>
            <person name="Ma X."/>
            <person name="Naidoo K."/>
            <person name="Pethybridge S.J."/>
            <person name="Sun J."/>
            <person name="Steenkamp E.T."/>
            <person name="van der Nest M.A."/>
            <person name="van Wyk S."/>
            <person name="Wingfield M.J."/>
            <person name="Xiong C."/>
            <person name="Yue Q."/>
            <person name="Zhang X."/>
        </authorList>
    </citation>
    <scope>NUCLEOTIDE SEQUENCE [LARGE SCALE GENOMIC DNA]</scope>
    <source>
        <strain evidence="3 4">BP5796</strain>
    </source>
</reference>
<organism evidence="3 4">
    <name type="scientific">Coleophoma crateriformis</name>
    <dbReference type="NCBI Taxonomy" id="565419"/>
    <lineage>
        <taxon>Eukaryota</taxon>
        <taxon>Fungi</taxon>
        <taxon>Dikarya</taxon>
        <taxon>Ascomycota</taxon>
        <taxon>Pezizomycotina</taxon>
        <taxon>Leotiomycetes</taxon>
        <taxon>Helotiales</taxon>
        <taxon>Dermateaceae</taxon>
        <taxon>Coleophoma</taxon>
    </lineage>
</organism>
<evidence type="ECO:0000313" key="3">
    <source>
        <dbReference type="EMBL" id="RDW75914.1"/>
    </source>
</evidence>
<evidence type="ECO:0000313" key="4">
    <source>
        <dbReference type="Proteomes" id="UP000256328"/>
    </source>
</evidence>
<feature type="region of interest" description="Disordered" evidence="2">
    <location>
        <begin position="270"/>
        <end position="324"/>
    </location>
</feature>
<dbReference type="Proteomes" id="UP000256328">
    <property type="component" value="Unassembled WGS sequence"/>
</dbReference>
<accession>A0A3D8RPV7</accession>
<protein>
    <submittedName>
        <fullName evidence="3">Uncharacterized protein</fullName>
    </submittedName>
</protein>
<comment type="caution">
    <text evidence="3">The sequence shown here is derived from an EMBL/GenBank/DDBJ whole genome shotgun (WGS) entry which is preliminary data.</text>
</comment>
<dbReference type="PANTHER" id="PTHR13465:SF2">
    <property type="entry name" value="PHAGOSOME ASSEMBLY FACTOR 1"/>
    <property type="match status" value="1"/>
</dbReference>
<feature type="compositionally biased region" description="Basic and acidic residues" evidence="2">
    <location>
        <begin position="283"/>
        <end position="299"/>
    </location>
</feature>
<dbReference type="InterPro" id="IPR039156">
    <property type="entry name" value="PHAF1/BROMI"/>
</dbReference>
<gene>
    <name evidence="3" type="ORF">BP5796_06735</name>
</gene>
<dbReference type="AlphaFoldDB" id="A0A3D8RPV7"/>
<keyword evidence="4" id="KW-1185">Reference proteome</keyword>
<evidence type="ECO:0000256" key="1">
    <source>
        <dbReference type="ARBA" id="ARBA00024339"/>
    </source>
</evidence>
<proteinExistence type="inferred from homology"/>
<dbReference type="GO" id="GO:0005802">
    <property type="term" value="C:trans-Golgi network"/>
    <property type="evidence" value="ECO:0007669"/>
    <property type="project" value="TreeGrafter"/>
</dbReference>
<name>A0A3D8RPV7_9HELO</name>
<dbReference type="InterPro" id="IPR005373">
    <property type="entry name" value="PHAF1"/>
</dbReference>
<dbReference type="EMBL" id="PDLN01000009">
    <property type="protein sequence ID" value="RDW75914.1"/>
    <property type="molecule type" value="Genomic_DNA"/>
</dbReference>
<evidence type="ECO:0000256" key="2">
    <source>
        <dbReference type="SAM" id="MobiDB-lite"/>
    </source>
</evidence>
<dbReference type="PANTHER" id="PTHR13465">
    <property type="entry name" value="UPF0183 PROTEIN"/>
    <property type="match status" value="1"/>
</dbReference>
<dbReference type="GO" id="GO:0043001">
    <property type="term" value="P:Golgi to plasma membrane protein transport"/>
    <property type="evidence" value="ECO:0007669"/>
    <property type="project" value="TreeGrafter"/>
</dbReference>
<comment type="similarity">
    <text evidence="1">Belongs to the PHAF1 family.</text>
</comment>